<dbReference type="InterPro" id="IPR010982">
    <property type="entry name" value="Lambda_DNA-bd_dom_sf"/>
</dbReference>
<protein>
    <recommendedName>
        <fullName evidence="2">HTH_XRE domain containing protein</fullName>
    </recommendedName>
</protein>
<proteinExistence type="predicted"/>
<organism evidence="1">
    <name type="scientific">uncultured Caudovirales phage</name>
    <dbReference type="NCBI Taxonomy" id="2100421"/>
    <lineage>
        <taxon>Viruses</taxon>
        <taxon>Duplodnaviria</taxon>
        <taxon>Heunggongvirae</taxon>
        <taxon>Uroviricota</taxon>
        <taxon>Caudoviricetes</taxon>
        <taxon>Peduoviridae</taxon>
        <taxon>Maltschvirus</taxon>
        <taxon>Maltschvirus maltsch</taxon>
    </lineage>
</organism>
<gene>
    <name evidence="1" type="ORF">UFOVP256_37</name>
</gene>
<sequence>MKLKSYLADIGMTVKDFSSLVQCNYRYMSRIMNGHVKPGKRLAQDIEDLTDGQVKLIEQLEKPKRRSEHKNIARAKQ</sequence>
<dbReference type="SUPFAM" id="SSF47413">
    <property type="entry name" value="lambda repressor-like DNA-binding domains"/>
    <property type="match status" value="1"/>
</dbReference>
<name>A0A6J5LGP0_9CAUD</name>
<dbReference type="EMBL" id="LR796263">
    <property type="protein sequence ID" value="CAB4132453.1"/>
    <property type="molecule type" value="Genomic_DNA"/>
</dbReference>
<accession>A0A6J5LGP0</accession>
<evidence type="ECO:0000313" key="1">
    <source>
        <dbReference type="EMBL" id="CAB4132453.1"/>
    </source>
</evidence>
<evidence type="ECO:0008006" key="2">
    <source>
        <dbReference type="Google" id="ProtNLM"/>
    </source>
</evidence>
<dbReference type="GO" id="GO:0003677">
    <property type="term" value="F:DNA binding"/>
    <property type="evidence" value="ECO:0007669"/>
    <property type="project" value="InterPro"/>
</dbReference>
<reference evidence="1" key="1">
    <citation type="submission" date="2020-04" db="EMBL/GenBank/DDBJ databases">
        <authorList>
            <person name="Chiriac C."/>
            <person name="Salcher M."/>
            <person name="Ghai R."/>
            <person name="Kavagutti S V."/>
        </authorList>
    </citation>
    <scope>NUCLEOTIDE SEQUENCE</scope>
</reference>